<dbReference type="EMBL" id="JAUSVK010000001">
    <property type="protein sequence ID" value="MDQ0391089.1"/>
    <property type="molecule type" value="Genomic_DNA"/>
</dbReference>
<comment type="caution">
    <text evidence="2">The sequence shown here is derived from an EMBL/GenBank/DDBJ whole genome shotgun (WGS) entry which is preliminary data.</text>
</comment>
<dbReference type="SUPFAM" id="SSF47175">
    <property type="entry name" value="Cytochromes"/>
    <property type="match status" value="1"/>
</dbReference>
<evidence type="ECO:0000313" key="2">
    <source>
        <dbReference type="EMBL" id="MDQ0391089.1"/>
    </source>
</evidence>
<proteinExistence type="predicted"/>
<feature type="signal peptide" evidence="1">
    <location>
        <begin position="1"/>
        <end position="20"/>
    </location>
</feature>
<protein>
    <recommendedName>
        <fullName evidence="4">Cytochrome c domain-containing protein</fullName>
    </recommendedName>
</protein>
<dbReference type="InterPro" id="IPR010980">
    <property type="entry name" value="Cyt_c/b562"/>
</dbReference>
<accession>A0ABU0F900</accession>
<reference evidence="2 3" key="1">
    <citation type="submission" date="2023-07" db="EMBL/GenBank/DDBJ databases">
        <title>Genomic Encyclopedia of Type Strains, Phase IV (KMG-IV): sequencing the most valuable type-strain genomes for metagenomic binning, comparative biology and taxonomic classification.</title>
        <authorList>
            <person name="Goeker M."/>
        </authorList>
    </citation>
    <scope>NUCLEOTIDE SEQUENCE [LARGE SCALE GENOMIC DNA]</scope>
    <source>
        <strain evidence="2 3">DSM 5896</strain>
    </source>
</reference>
<dbReference type="Proteomes" id="UP001237448">
    <property type="component" value="Unassembled WGS sequence"/>
</dbReference>
<feature type="chain" id="PRO_5045290923" description="Cytochrome c domain-containing protein" evidence="1">
    <location>
        <begin position="21"/>
        <end position="161"/>
    </location>
</feature>
<evidence type="ECO:0008006" key="4">
    <source>
        <dbReference type="Google" id="ProtNLM"/>
    </source>
</evidence>
<keyword evidence="1" id="KW-0732">Signal</keyword>
<dbReference type="RefSeq" id="WP_307422861.1">
    <property type="nucleotide sequence ID" value="NZ_JAUSVK010000001.1"/>
</dbReference>
<evidence type="ECO:0000256" key="1">
    <source>
        <dbReference type="SAM" id="SignalP"/>
    </source>
</evidence>
<gene>
    <name evidence="2" type="ORF">J3R73_000881</name>
</gene>
<organism evidence="2 3">
    <name type="scientific">Labrys monachus</name>
    <dbReference type="NCBI Taxonomy" id="217067"/>
    <lineage>
        <taxon>Bacteria</taxon>
        <taxon>Pseudomonadati</taxon>
        <taxon>Pseudomonadota</taxon>
        <taxon>Alphaproteobacteria</taxon>
        <taxon>Hyphomicrobiales</taxon>
        <taxon>Xanthobacteraceae</taxon>
        <taxon>Labrys</taxon>
    </lineage>
</organism>
<evidence type="ECO:0000313" key="3">
    <source>
        <dbReference type="Proteomes" id="UP001237448"/>
    </source>
</evidence>
<sequence length="161" mass="17472">MKPVIFAAAIACMTAVPALGGDVPFAAPPPSRPGQLDQMMMPGLGEFMSMIQTRHIKLWYAGKFGNWDLADYQLDRIAENLNKAALLYTGIPVTYVTAVQAPLTEMRDAAQAKNAAQFIRGYADLTAACNSCHQAGNVRFIQIRTPIASPFGDEDYHPPAD</sequence>
<keyword evidence="3" id="KW-1185">Reference proteome</keyword>
<name>A0ABU0F900_9HYPH</name>